<accession>A0A2Z7D6R0</accession>
<name>A0A2Z7D6R0_9LAMI</name>
<dbReference type="AlphaFoldDB" id="A0A2Z7D6R0"/>
<protein>
    <submittedName>
        <fullName evidence="1">Uncharacterized protein</fullName>
    </submittedName>
</protein>
<keyword evidence="2" id="KW-1185">Reference proteome</keyword>
<organism evidence="1 2">
    <name type="scientific">Dorcoceras hygrometricum</name>
    <dbReference type="NCBI Taxonomy" id="472368"/>
    <lineage>
        <taxon>Eukaryota</taxon>
        <taxon>Viridiplantae</taxon>
        <taxon>Streptophyta</taxon>
        <taxon>Embryophyta</taxon>
        <taxon>Tracheophyta</taxon>
        <taxon>Spermatophyta</taxon>
        <taxon>Magnoliopsida</taxon>
        <taxon>eudicotyledons</taxon>
        <taxon>Gunneridae</taxon>
        <taxon>Pentapetalae</taxon>
        <taxon>asterids</taxon>
        <taxon>lamiids</taxon>
        <taxon>Lamiales</taxon>
        <taxon>Gesneriaceae</taxon>
        <taxon>Didymocarpoideae</taxon>
        <taxon>Trichosporeae</taxon>
        <taxon>Loxocarpinae</taxon>
        <taxon>Dorcoceras</taxon>
    </lineage>
</organism>
<reference evidence="1 2" key="1">
    <citation type="journal article" date="2015" name="Proc. Natl. Acad. Sci. U.S.A.">
        <title>The resurrection genome of Boea hygrometrica: A blueprint for survival of dehydration.</title>
        <authorList>
            <person name="Xiao L."/>
            <person name="Yang G."/>
            <person name="Zhang L."/>
            <person name="Yang X."/>
            <person name="Zhao S."/>
            <person name="Ji Z."/>
            <person name="Zhou Q."/>
            <person name="Hu M."/>
            <person name="Wang Y."/>
            <person name="Chen M."/>
            <person name="Xu Y."/>
            <person name="Jin H."/>
            <person name="Xiao X."/>
            <person name="Hu G."/>
            <person name="Bao F."/>
            <person name="Hu Y."/>
            <person name="Wan P."/>
            <person name="Li L."/>
            <person name="Deng X."/>
            <person name="Kuang T."/>
            <person name="Xiang C."/>
            <person name="Zhu J.K."/>
            <person name="Oliver M.J."/>
            <person name="He Y."/>
        </authorList>
    </citation>
    <scope>NUCLEOTIDE SEQUENCE [LARGE SCALE GENOMIC DNA]</scope>
    <source>
        <strain evidence="2">cv. XS01</strain>
    </source>
</reference>
<evidence type="ECO:0000313" key="2">
    <source>
        <dbReference type="Proteomes" id="UP000250235"/>
    </source>
</evidence>
<proteinExistence type="predicted"/>
<sequence length="135" mass="14922">MRGSESKNNCVQEYGLELWWSGDLEVGSSGDLQSQNTRQRAPEVCPAKPLRCLSQAISMRGSESKNNCVQDALTRRVGVLGGYLAELILHEVFLAEPFMAELILAEVFLPEFFLEELRSSGRALPARGLPGRARV</sequence>
<gene>
    <name evidence="1" type="ORF">F511_33590</name>
</gene>
<evidence type="ECO:0000313" key="1">
    <source>
        <dbReference type="EMBL" id="KZV52948.1"/>
    </source>
</evidence>
<dbReference type="EMBL" id="KQ990582">
    <property type="protein sequence ID" value="KZV52948.1"/>
    <property type="molecule type" value="Genomic_DNA"/>
</dbReference>
<dbReference type="Proteomes" id="UP000250235">
    <property type="component" value="Unassembled WGS sequence"/>
</dbReference>